<feature type="region of interest" description="Disordered" evidence="1">
    <location>
        <begin position="50"/>
        <end position="69"/>
    </location>
</feature>
<protein>
    <submittedName>
        <fullName evidence="3">Uncharacterized protein</fullName>
    </submittedName>
</protein>
<gene>
    <name evidence="3" type="ORF">OIU74_015797</name>
</gene>
<feature type="transmembrane region" description="Helical" evidence="2">
    <location>
        <begin position="76"/>
        <end position="95"/>
    </location>
</feature>
<comment type="caution">
    <text evidence="3">The sequence shown here is derived from an EMBL/GenBank/DDBJ whole genome shotgun (WGS) entry which is preliminary data.</text>
</comment>
<keyword evidence="4" id="KW-1185">Reference proteome</keyword>
<keyword evidence="2" id="KW-0472">Membrane</keyword>
<name>A0A9Q0SW08_9ROSI</name>
<reference evidence="3" key="2">
    <citation type="journal article" date="2023" name="Int. J. Mol. Sci.">
        <title>De Novo Assembly and Annotation of 11 Diverse Shrub Willow (Salix) Genomes Reveals Novel Gene Organization in Sex-Linked Regions.</title>
        <authorList>
            <person name="Hyden B."/>
            <person name="Feng K."/>
            <person name="Yates T.B."/>
            <person name="Jawdy S."/>
            <person name="Cereghino C."/>
            <person name="Smart L.B."/>
            <person name="Muchero W."/>
        </authorList>
    </citation>
    <scope>NUCLEOTIDE SEQUENCE</scope>
    <source>
        <tissue evidence="3">Shoot tip</tissue>
    </source>
</reference>
<evidence type="ECO:0000313" key="4">
    <source>
        <dbReference type="Proteomes" id="UP001151752"/>
    </source>
</evidence>
<keyword evidence="2" id="KW-0812">Transmembrane</keyword>
<evidence type="ECO:0000313" key="3">
    <source>
        <dbReference type="EMBL" id="KAJ6691175.1"/>
    </source>
</evidence>
<dbReference type="Proteomes" id="UP001151752">
    <property type="component" value="Chromosome 17"/>
</dbReference>
<evidence type="ECO:0000256" key="1">
    <source>
        <dbReference type="SAM" id="MobiDB-lite"/>
    </source>
</evidence>
<feature type="compositionally biased region" description="Polar residues" evidence="1">
    <location>
        <begin position="50"/>
        <end position="62"/>
    </location>
</feature>
<organism evidence="3 4">
    <name type="scientific">Salix koriyanagi</name>
    <dbReference type="NCBI Taxonomy" id="2511006"/>
    <lineage>
        <taxon>Eukaryota</taxon>
        <taxon>Viridiplantae</taxon>
        <taxon>Streptophyta</taxon>
        <taxon>Embryophyta</taxon>
        <taxon>Tracheophyta</taxon>
        <taxon>Spermatophyta</taxon>
        <taxon>Magnoliopsida</taxon>
        <taxon>eudicotyledons</taxon>
        <taxon>Gunneridae</taxon>
        <taxon>Pentapetalae</taxon>
        <taxon>rosids</taxon>
        <taxon>fabids</taxon>
        <taxon>Malpighiales</taxon>
        <taxon>Salicaceae</taxon>
        <taxon>Saliceae</taxon>
        <taxon>Salix</taxon>
    </lineage>
</organism>
<keyword evidence="2" id="KW-1133">Transmembrane helix</keyword>
<proteinExistence type="predicted"/>
<accession>A0A9Q0SW08</accession>
<dbReference type="EMBL" id="JAPFFM010000018">
    <property type="protein sequence ID" value="KAJ6691175.1"/>
    <property type="molecule type" value="Genomic_DNA"/>
</dbReference>
<sequence length="108" mass="11444">MSAQASNKTVHAISFTPEQYCSSGLEDYMGRKVNERTSMRHRDSKVLVTTNPGEDLELSSSGGVPGGFRPVEPPPNVGVCTLGLVFGVVLVLVAVPPAALEIQMIICS</sequence>
<reference evidence="3" key="1">
    <citation type="submission" date="2022-11" db="EMBL/GenBank/DDBJ databases">
        <authorList>
            <person name="Hyden B.L."/>
            <person name="Feng K."/>
            <person name="Yates T."/>
            <person name="Jawdy S."/>
            <person name="Smart L.B."/>
            <person name="Muchero W."/>
        </authorList>
    </citation>
    <scope>NUCLEOTIDE SEQUENCE</scope>
    <source>
        <tissue evidence="3">Shoot tip</tissue>
    </source>
</reference>
<dbReference type="AlphaFoldDB" id="A0A9Q0SW08"/>
<evidence type="ECO:0000256" key="2">
    <source>
        <dbReference type="SAM" id="Phobius"/>
    </source>
</evidence>